<evidence type="ECO:0000313" key="3">
    <source>
        <dbReference type="Proteomes" id="UP000525078"/>
    </source>
</evidence>
<accession>A0A7J6H9N4</accession>
<proteinExistence type="predicted"/>
<keyword evidence="4" id="KW-1185">Reference proteome</keyword>
<organism evidence="2 4">
    <name type="scientific">Cannabis sativa</name>
    <name type="common">Hemp</name>
    <name type="synonym">Marijuana</name>
    <dbReference type="NCBI Taxonomy" id="3483"/>
    <lineage>
        <taxon>Eukaryota</taxon>
        <taxon>Viridiplantae</taxon>
        <taxon>Streptophyta</taxon>
        <taxon>Embryophyta</taxon>
        <taxon>Tracheophyta</taxon>
        <taxon>Spermatophyta</taxon>
        <taxon>Magnoliopsida</taxon>
        <taxon>eudicotyledons</taxon>
        <taxon>Gunneridae</taxon>
        <taxon>Pentapetalae</taxon>
        <taxon>rosids</taxon>
        <taxon>fabids</taxon>
        <taxon>Rosales</taxon>
        <taxon>Cannabaceae</taxon>
        <taxon>Cannabis</taxon>
    </lineage>
</organism>
<dbReference type="EMBL" id="JAATIP010000185">
    <property type="protein sequence ID" value="KAF4362309.1"/>
    <property type="molecule type" value="Genomic_DNA"/>
</dbReference>
<evidence type="ECO:0000313" key="1">
    <source>
        <dbReference type="EMBL" id="KAF4362309.1"/>
    </source>
</evidence>
<dbReference type="AlphaFoldDB" id="A0A7J6H9N4"/>
<dbReference type="Proteomes" id="UP000525078">
    <property type="component" value="Unassembled WGS sequence"/>
</dbReference>
<sequence>MELVDIGKQIVVNINTGVTESTTIVPPYSFHLAIFSSETGQWSYSTFNCAISSFEKMLNYPKTMAISNDTN</sequence>
<name>A0A7J6H9N4_CANSA</name>
<evidence type="ECO:0000313" key="2">
    <source>
        <dbReference type="EMBL" id="KAF4391308.1"/>
    </source>
</evidence>
<dbReference type="EMBL" id="JAATIQ010000060">
    <property type="protein sequence ID" value="KAF4391308.1"/>
    <property type="molecule type" value="Genomic_DNA"/>
</dbReference>
<comment type="caution">
    <text evidence="2">The sequence shown here is derived from an EMBL/GenBank/DDBJ whole genome shotgun (WGS) entry which is preliminary data.</text>
</comment>
<protein>
    <submittedName>
        <fullName evidence="2">Uncharacterized protein</fullName>
    </submittedName>
</protein>
<reference evidence="3 4" key="1">
    <citation type="journal article" date="2020" name="bioRxiv">
        <title>Sequence and annotation of 42 cannabis genomes reveals extensive copy number variation in cannabinoid synthesis and pathogen resistance genes.</title>
        <authorList>
            <person name="Mckernan K.J."/>
            <person name="Helbert Y."/>
            <person name="Kane L.T."/>
            <person name="Ebling H."/>
            <person name="Zhang L."/>
            <person name="Liu B."/>
            <person name="Eaton Z."/>
            <person name="Mclaughlin S."/>
            <person name="Kingan S."/>
            <person name="Baybayan P."/>
            <person name="Concepcion G."/>
            <person name="Jordan M."/>
            <person name="Riva A."/>
            <person name="Barbazuk W."/>
            <person name="Harkins T."/>
        </authorList>
    </citation>
    <scope>NUCLEOTIDE SEQUENCE [LARGE SCALE GENOMIC DNA]</scope>
    <source>
        <strain evidence="3 4">cv. Jamaican Lion 4</strain>
        <strain evidence="2">Father</strain>
        <strain evidence="1">Mother</strain>
        <tissue evidence="2">Leaf</tissue>
    </source>
</reference>
<evidence type="ECO:0000313" key="4">
    <source>
        <dbReference type="Proteomes" id="UP000583929"/>
    </source>
</evidence>
<gene>
    <name evidence="1" type="ORF">F8388_008193</name>
    <name evidence="2" type="ORF">G4B88_016618</name>
</gene>
<dbReference type="Proteomes" id="UP000583929">
    <property type="component" value="Unassembled WGS sequence"/>
</dbReference>